<name>A0A4R4SJR7_9ACTN</name>
<feature type="transmembrane region" description="Helical" evidence="1">
    <location>
        <begin position="78"/>
        <end position="98"/>
    </location>
</feature>
<keyword evidence="1" id="KW-0472">Membrane</keyword>
<organism evidence="2 3">
    <name type="scientific">Streptomyces hainanensis</name>
    <dbReference type="NCBI Taxonomy" id="402648"/>
    <lineage>
        <taxon>Bacteria</taxon>
        <taxon>Bacillati</taxon>
        <taxon>Actinomycetota</taxon>
        <taxon>Actinomycetes</taxon>
        <taxon>Kitasatosporales</taxon>
        <taxon>Streptomycetaceae</taxon>
        <taxon>Streptomyces</taxon>
    </lineage>
</organism>
<dbReference type="RefSeq" id="WP_132821676.1">
    <property type="nucleotide sequence ID" value="NZ_SMKI01000541.1"/>
</dbReference>
<feature type="transmembrane region" description="Helical" evidence="1">
    <location>
        <begin position="418"/>
        <end position="438"/>
    </location>
</feature>
<evidence type="ECO:0000256" key="1">
    <source>
        <dbReference type="SAM" id="Phobius"/>
    </source>
</evidence>
<protein>
    <submittedName>
        <fullName evidence="2">Uncharacterized protein</fullName>
    </submittedName>
</protein>
<sequence length="456" mass="47778">MTPPALPPFPVVPPALGPAHHTEVMADRAVAINTLLRADFSAGQLAWKGFAVVTCSVAAMMASAGWTETGAEDGDEAVGVAMLFLGALALAIALFLLARGAIAQQARNRLLLAWFRLPTHPALRNLPEPAPHPAGPLAGRPVLPSPFTERRFPWAALSAVSLLFGVAFAWQALTTGSGDDAGTGDPMEDWIMPLAGAVPLLCGGVAGGWKAIRPTLLARGSGWLGPGPTDSLVAPRQGWRTGTRLEIPDVLRRVRPGGPFDRWHRSVATGVFATLVAVPAAVVSLMLGGQLGRPALLVAIPLAVLLLHALLCYDLRWWFYLPGMLGAVALLAVGLPYEQARVLDARGEWTRAVVVSAETSTVRSSTTTSCRLETPDGDPLPGRLGGCTSLLVGDEIRVLTDPEGRVGPSQTAPDPTGWHVAQGLFGVALTGALTAAAVSGHRYRRDRPPSPVAPRG</sequence>
<dbReference type="EMBL" id="SMKI01000541">
    <property type="protein sequence ID" value="TDC63858.1"/>
    <property type="molecule type" value="Genomic_DNA"/>
</dbReference>
<feature type="transmembrane region" description="Helical" evidence="1">
    <location>
        <begin position="294"/>
        <end position="311"/>
    </location>
</feature>
<dbReference type="Proteomes" id="UP000295345">
    <property type="component" value="Unassembled WGS sequence"/>
</dbReference>
<feature type="transmembrane region" description="Helical" evidence="1">
    <location>
        <begin position="152"/>
        <end position="170"/>
    </location>
</feature>
<keyword evidence="1" id="KW-1133">Transmembrane helix</keyword>
<evidence type="ECO:0000313" key="2">
    <source>
        <dbReference type="EMBL" id="TDC63858.1"/>
    </source>
</evidence>
<keyword evidence="1" id="KW-0812">Transmembrane</keyword>
<keyword evidence="3" id="KW-1185">Reference proteome</keyword>
<accession>A0A4R4SJR7</accession>
<feature type="transmembrane region" description="Helical" evidence="1">
    <location>
        <begin position="190"/>
        <end position="209"/>
    </location>
</feature>
<proteinExistence type="predicted"/>
<feature type="transmembrane region" description="Helical" evidence="1">
    <location>
        <begin position="267"/>
        <end position="288"/>
    </location>
</feature>
<feature type="transmembrane region" description="Helical" evidence="1">
    <location>
        <begin position="318"/>
        <end position="337"/>
    </location>
</feature>
<reference evidence="2 3" key="1">
    <citation type="submission" date="2019-03" db="EMBL/GenBank/DDBJ databases">
        <title>Draft genome sequences of novel Actinobacteria.</title>
        <authorList>
            <person name="Sahin N."/>
            <person name="Ay H."/>
            <person name="Saygin H."/>
        </authorList>
    </citation>
    <scope>NUCLEOTIDE SEQUENCE [LARGE SCALE GENOMIC DNA]</scope>
    <source>
        <strain evidence="2 3">DSM 41900</strain>
    </source>
</reference>
<feature type="transmembrane region" description="Helical" evidence="1">
    <location>
        <begin position="45"/>
        <end position="66"/>
    </location>
</feature>
<gene>
    <name evidence="2" type="ORF">E1283_32035</name>
</gene>
<dbReference type="AlphaFoldDB" id="A0A4R4SJR7"/>
<comment type="caution">
    <text evidence="2">The sequence shown here is derived from an EMBL/GenBank/DDBJ whole genome shotgun (WGS) entry which is preliminary data.</text>
</comment>
<evidence type="ECO:0000313" key="3">
    <source>
        <dbReference type="Proteomes" id="UP000295345"/>
    </source>
</evidence>